<accession>A0ABP8EIB5</accession>
<dbReference type="Pfam" id="PF00857">
    <property type="entry name" value="Isochorismatase"/>
    <property type="match status" value="1"/>
</dbReference>
<keyword evidence="1 3" id="KW-0378">Hydrolase</keyword>
<dbReference type="CDD" id="cd00431">
    <property type="entry name" value="cysteine_hydrolases"/>
    <property type="match status" value="1"/>
</dbReference>
<dbReference type="InterPro" id="IPR000868">
    <property type="entry name" value="Isochorismatase-like_dom"/>
</dbReference>
<dbReference type="EMBL" id="BAABAZ010000004">
    <property type="protein sequence ID" value="GAA4283684.1"/>
    <property type="molecule type" value="Genomic_DNA"/>
</dbReference>
<dbReference type="Gene3D" id="3.40.50.850">
    <property type="entry name" value="Isochorismatase-like"/>
    <property type="match status" value="1"/>
</dbReference>
<feature type="domain" description="Isochorismatase-like" evidence="2">
    <location>
        <begin position="7"/>
        <end position="197"/>
    </location>
</feature>
<dbReference type="Proteomes" id="UP001501586">
    <property type="component" value="Unassembled WGS sequence"/>
</dbReference>
<comment type="caution">
    <text evidence="3">The sequence shown here is derived from an EMBL/GenBank/DDBJ whole genome shotgun (WGS) entry which is preliminary data.</text>
</comment>
<evidence type="ECO:0000259" key="2">
    <source>
        <dbReference type="Pfam" id="PF00857"/>
    </source>
</evidence>
<gene>
    <name evidence="3" type="ORF">GCM10022261_12150</name>
</gene>
<name>A0ABP8EIB5_9MICO</name>
<protein>
    <submittedName>
        <fullName evidence="3">Cysteine hydrolase</fullName>
    </submittedName>
</protein>
<dbReference type="PANTHER" id="PTHR43540">
    <property type="entry name" value="PEROXYUREIDOACRYLATE/UREIDOACRYLATE AMIDOHYDROLASE-RELATED"/>
    <property type="match status" value="1"/>
</dbReference>
<evidence type="ECO:0000313" key="3">
    <source>
        <dbReference type="EMBL" id="GAA4283684.1"/>
    </source>
</evidence>
<sequence>MEMFSRSALLTIDVQQDFIAGSATISGTAECVPAMSRVAEAFRVTGRPIIHVVRLYLPDGSNAEAVRRSAVTSASIVRPGTRGSQVAPELLPPRAPALDPEVLLSGRLQQIGPTEWFMYKPRWGAFYGTALENHLRGLEIEDVVFVGCNFPNCPRTSLYEAGERDFGTILISDAVSGVYQRGLDEITSIGATVLTSDEAVAGFT</sequence>
<evidence type="ECO:0000256" key="1">
    <source>
        <dbReference type="ARBA" id="ARBA00022801"/>
    </source>
</evidence>
<proteinExistence type="predicted"/>
<dbReference type="SUPFAM" id="SSF52499">
    <property type="entry name" value="Isochorismatase-like hydrolases"/>
    <property type="match status" value="1"/>
</dbReference>
<dbReference type="InterPro" id="IPR036380">
    <property type="entry name" value="Isochorismatase-like_sf"/>
</dbReference>
<dbReference type="GO" id="GO:0016787">
    <property type="term" value="F:hydrolase activity"/>
    <property type="evidence" value="ECO:0007669"/>
    <property type="project" value="UniProtKB-KW"/>
</dbReference>
<organism evidence="3 4">
    <name type="scientific">Brevibacterium daeguense</name>
    <dbReference type="NCBI Taxonomy" id="909936"/>
    <lineage>
        <taxon>Bacteria</taxon>
        <taxon>Bacillati</taxon>
        <taxon>Actinomycetota</taxon>
        <taxon>Actinomycetes</taxon>
        <taxon>Micrococcales</taxon>
        <taxon>Brevibacteriaceae</taxon>
        <taxon>Brevibacterium</taxon>
    </lineage>
</organism>
<reference evidence="4" key="1">
    <citation type="journal article" date="2019" name="Int. J. Syst. Evol. Microbiol.">
        <title>The Global Catalogue of Microorganisms (GCM) 10K type strain sequencing project: providing services to taxonomists for standard genome sequencing and annotation.</title>
        <authorList>
            <consortium name="The Broad Institute Genomics Platform"/>
            <consortium name="The Broad Institute Genome Sequencing Center for Infectious Disease"/>
            <person name="Wu L."/>
            <person name="Ma J."/>
        </authorList>
    </citation>
    <scope>NUCLEOTIDE SEQUENCE [LARGE SCALE GENOMIC DNA]</scope>
    <source>
        <strain evidence="4">JCM 17458</strain>
    </source>
</reference>
<dbReference type="InterPro" id="IPR050272">
    <property type="entry name" value="Isochorismatase-like_hydrls"/>
</dbReference>
<keyword evidence="4" id="KW-1185">Reference proteome</keyword>
<evidence type="ECO:0000313" key="4">
    <source>
        <dbReference type="Proteomes" id="UP001501586"/>
    </source>
</evidence>